<sequence>MRYLKRNLWQSSLPAFLFLLLCTTLSAAQHETSEPAFEDVLKLVRTYFDSDSDDAQLKIETWGNSALDHLWDIANLPNNYSVELALVSIIEKIETPESIDMLLSIAAGNSSIEPTQVLSSFHMEILYYNKNDYLRTHPKFKEVVFNFTTHPDWPIKSQAVEIIAAMSWDDGIALIEPFLRSDIISLRLDTAKAIQTLTGKRPDFEMLKAQFPAVALQEQLISATLPLPNDARFQILWLSFFNLKFPIPMPSMPPAIKSIKATPWFDGSSVIVKTLYPFGFSSNAEEMQIYDTSLNRHSAYQPSVLVYDFIITPSSQGSSTLDSPQRQMVALVSDKDGFMAEYVAALDEQGQVLWENQPERLRVESLSPIYDDNGEINFIVVAYFDSLKILNLAGEEIFQFKNQYSVNELHSHASIPWTFISVGDSIKTFSFRDGRARLHKESSTPNYFFRARQSKMYTNTEGKLQILAHGSGEDTLPKLISFNENLEVQWQASVPFEIQDIAMLEIASMPNSPIFMTITEDSTYYIFDSHGTLLVEDKVSASYENMDTYHGSLEGITVNDEYGYFSEGNILKNTLYRIGAKP</sequence>
<dbReference type="Proteomes" id="UP000218172">
    <property type="component" value="Unassembled WGS sequence"/>
</dbReference>
<evidence type="ECO:0000313" key="3">
    <source>
        <dbReference type="Proteomes" id="UP000218172"/>
    </source>
</evidence>
<protein>
    <recommendedName>
        <fullName evidence="4">HEAT repeat domain-containing protein</fullName>
    </recommendedName>
</protein>
<accession>A0A2A4MLE2</accession>
<dbReference type="InterPro" id="IPR016024">
    <property type="entry name" value="ARM-type_fold"/>
</dbReference>
<evidence type="ECO:0000313" key="2">
    <source>
        <dbReference type="EMBL" id="PCH60723.1"/>
    </source>
</evidence>
<keyword evidence="1" id="KW-0732">Signal</keyword>
<dbReference type="EMBL" id="NVQR01000083">
    <property type="protein sequence ID" value="PCH60723.1"/>
    <property type="molecule type" value="Genomic_DNA"/>
</dbReference>
<comment type="caution">
    <text evidence="2">The sequence shown here is derived from an EMBL/GenBank/DDBJ whole genome shotgun (WGS) entry which is preliminary data.</text>
</comment>
<dbReference type="AlphaFoldDB" id="A0A2A4MLE2"/>
<feature type="signal peptide" evidence="1">
    <location>
        <begin position="1"/>
        <end position="27"/>
    </location>
</feature>
<reference evidence="3" key="1">
    <citation type="submission" date="2017-08" db="EMBL/GenBank/DDBJ databases">
        <title>A dynamic microbial community with high functional redundancy inhabits the cold, oxic subseafloor aquifer.</title>
        <authorList>
            <person name="Tully B.J."/>
            <person name="Wheat C.G."/>
            <person name="Glazer B.T."/>
            <person name="Huber J.A."/>
        </authorList>
    </citation>
    <scope>NUCLEOTIDE SEQUENCE [LARGE SCALE GENOMIC DNA]</scope>
</reference>
<evidence type="ECO:0000256" key="1">
    <source>
        <dbReference type="SAM" id="SignalP"/>
    </source>
</evidence>
<feature type="chain" id="PRO_5013150438" description="HEAT repeat domain-containing protein" evidence="1">
    <location>
        <begin position="28"/>
        <end position="582"/>
    </location>
</feature>
<gene>
    <name evidence="2" type="ORF">COC19_05515</name>
</gene>
<evidence type="ECO:0008006" key="4">
    <source>
        <dbReference type="Google" id="ProtNLM"/>
    </source>
</evidence>
<dbReference type="SUPFAM" id="SSF48371">
    <property type="entry name" value="ARM repeat"/>
    <property type="match status" value="1"/>
</dbReference>
<proteinExistence type="predicted"/>
<organism evidence="2 3">
    <name type="scientific">SAR86 cluster bacterium</name>
    <dbReference type="NCBI Taxonomy" id="2030880"/>
    <lineage>
        <taxon>Bacteria</taxon>
        <taxon>Pseudomonadati</taxon>
        <taxon>Pseudomonadota</taxon>
        <taxon>Gammaproteobacteria</taxon>
        <taxon>SAR86 cluster</taxon>
    </lineage>
</organism>
<name>A0A2A4MLE2_9GAMM</name>